<evidence type="ECO:0000313" key="2">
    <source>
        <dbReference type="Proteomes" id="UP000615446"/>
    </source>
</evidence>
<sequence>MTKMNVKTKSFRGGKTTDYIRFRRRFRKVNAAVNRYRIRKFIYIIMSITTMRYVDMTEHLVKAKSSNN</sequence>
<comment type="caution">
    <text evidence="1">The sequence shown here is derived from an EMBL/GenBank/DDBJ whole genome shotgun (WGS) entry which is preliminary data.</text>
</comment>
<dbReference type="EMBL" id="BLAL01000206">
    <property type="protein sequence ID" value="GES91761.1"/>
    <property type="molecule type" value="Genomic_DNA"/>
</dbReference>
<protein>
    <submittedName>
        <fullName evidence="1">Uncharacterized protein</fullName>
    </submittedName>
</protein>
<accession>A0A8H3QTW0</accession>
<evidence type="ECO:0000313" key="1">
    <source>
        <dbReference type="EMBL" id="GES91761.1"/>
    </source>
</evidence>
<dbReference type="Proteomes" id="UP000615446">
    <property type="component" value="Unassembled WGS sequence"/>
</dbReference>
<dbReference type="AlphaFoldDB" id="A0A8H3QTW0"/>
<gene>
    <name evidence="1" type="ORF">RCL2_001856300</name>
</gene>
<organism evidence="1 2">
    <name type="scientific">Rhizophagus clarus</name>
    <dbReference type="NCBI Taxonomy" id="94130"/>
    <lineage>
        <taxon>Eukaryota</taxon>
        <taxon>Fungi</taxon>
        <taxon>Fungi incertae sedis</taxon>
        <taxon>Mucoromycota</taxon>
        <taxon>Glomeromycotina</taxon>
        <taxon>Glomeromycetes</taxon>
        <taxon>Glomerales</taxon>
        <taxon>Glomeraceae</taxon>
        <taxon>Rhizophagus</taxon>
    </lineage>
</organism>
<name>A0A8H3QTW0_9GLOM</name>
<reference evidence="1" key="1">
    <citation type="submission" date="2019-10" db="EMBL/GenBank/DDBJ databases">
        <title>Conservation and host-specific expression of non-tandemly repeated heterogenous ribosome RNA gene in arbuscular mycorrhizal fungi.</title>
        <authorList>
            <person name="Maeda T."/>
            <person name="Kobayashi Y."/>
            <person name="Nakagawa T."/>
            <person name="Ezawa T."/>
            <person name="Yamaguchi K."/>
            <person name="Bino T."/>
            <person name="Nishimoto Y."/>
            <person name="Shigenobu S."/>
            <person name="Kawaguchi M."/>
        </authorList>
    </citation>
    <scope>NUCLEOTIDE SEQUENCE</scope>
    <source>
        <strain evidence="1">HR1</strain>
    </source>
</reference>
<proteinExistence type="predicted"/>